<dbReference type="EMBL" id="BK059094">
    <property type="protein sequence ID" value="DAE29463.1"/>
    <property type="molecule type" value="Genomic_DNA"/>
</dbReference>
<name>A0A8S5RDM4_9VIRU</name>
<reference evidence="1" key="1">
    <citation type="journal article" date="2021" name="Proc. Natl. Acad. Sci. U.S.A.">
        <title>A Catalog of Tens of Thousands of Viruses from Human Metagenomes Reveals Hidden Associations with Chronic Diseases.</title>
        <authorList>
            <person name="Tisza M.J."/>
            <person name="Buck C.B."/>
        </authorList>
    </citation>
    <scope>NUCLEOTIDE SEQUENCE</scope>
    <source>
        <strain evidence="1">Ctd0M1</strain>
    </source>
</reference>
<organism evidence="1">
    <name type="scientific">virus sp. ctd0M1</name>
    <dbReference type="NCBI Taxonomy" id="2827993"/>
    <lineage>
        <taxon>Viruses</taxon>
    </lineage>
</organism>
<evidence type="ECO:0000313" key="1">
    <source>
        <dbReference type="EMBL" id="DAE29463.1"/>
    </source>
</evidence>
<accession>A0A8S5RDM4</accession>
<proteinExistence type="predicted"/>
<sequence length="47" mass="5570">MTKITLWEIKSARRYCYKTATKGYKGNKKLIALVKEFVRKFTKTVRA</sequence>
<protein>
    <submittedName>
        <fullName evidence="1">Uncharacterized protein</fullName>
    </submittedName>
</protein>